<reference evidence="3" key="1">
    <citation type="submission" date="2024-04" db="EMBL/GenBank/DDBJ databases">
        <title>Phylogenomic analyses of a clade within the roseobacter group suggest taxonomic reassignments of species of the genera Aestuariivita, Citreicella, Loktanella, Nautella, Pelagibaca, Ruegeria, Thalassobius, Thiobacimonas and Tropicibacter, and the proposal o.</title>
        <authorList>
            <person name="Jeon C.O."/>
        </authorList>
    </citation>
    <scope>NUCLEOTIDE SEQUENCE [LARGE SCALE GENOMIC DNA]</scope>
    <source>
        <strain evidence="3">BS5-3</strain>
    </source>
</reference>
<organism evidence="2 3">
    <name type="scientific">Yoonia phaeophyticola</name>
    <dbReference type="NCBI Taxonomy" id="3137369"/>
    <lineage>
        <taxon>Bacteria</taxon>
        <taxon>Pseudomonadati</taxon>
        <taxon>Pseudomonadota</taxon>
        <taxon>Alphaproteobacteria</taxon>
        <taxon>Rhodobacterales</taxon>
        <taxon>Paracoccaceae</taxon>
        <taxon>Yoonia</taxon>
    </lineage>
</organism>
<dbReference type="EMBL" id="CP150951">
    <property type="protein sequence ID" value="WZC48463.1"/>
    <property type="molecule type" value="Genomic_DNA"/>
</dbReference>
<feature type="domain" description="T6SS Phospholipase effector Tle1-like catalytic" evidence="1">
    <location>
        <begin position="30"/>
        <end position="280"/>
    </location>
</feature>
<accession>A0ABZ2V7F6</accession>
<dbReference type="Pfam" id="PF09994">
    <property type="entry name" value="T6SS_Tle1-like_cat"/>
    <property type="match status" value="1"/>
</dbReference>
<dbReference type="InterPro" id="IPR018712">
    <property type="entry name" value="Tle1-like_cat"/>
</dbReference>
<name>A0ABZ2V7F6_9RHOB</name>
<dbReference type="PANTHER" id="PTHR33840">
    <property type="match status" value="1"/>
</dbReference>
<dbReference type="RefSeq" id="WP_341366579.1">
    <property type="nucleotide sequence ID" value="NZ_CP150951.2"/>
</dbReference>
<keyword evidence="3" id="KW-1185">Reference proteome</keyword>
<dbReference type="SUPFAM" id="SSF53474">
    <property type="entry name" value="alpha/beta-Hydrolases"/>
    <property type="match status" value="1"/>
</dbReference>
<evidence type="ECO:0000259" key="1">
    <source>
        <dbReference type="Pfam" id="PF09994"/>
    </source>
</evidence>
<evidence type="ECO:0000313" key="2">
    <source>
        <dbReference type="EMBL" id="WZC48463.1"/>
    </source>
</evidence>
<dbReference type="PANTHER" id="PTHR33840:SF1">
    <property type="entry name" value="TLE1 PHOSPHOLIPASE DOMAIN-CONTAINING PROTEIN"/>
    <property type="match status" value="1"/>
</dbReference>
<sequence length="358" mass="40245">MPLRDWLLGLFGRRARTEEGGGRKRGPATHVVILDGTMSSLEPGRETNAGLTFKLLREVGRSANLTVYYEAGIQWRDWRSTWDVMTGKGINRQIKRAYGVLASRYRPGDQIVLIGYSRGAYAVRSLAGVIDLVGLVRADCATVRAVRQAYRHYKIGARGATAQDFRDIYCHPDVQIEAVAVWDTVKALGLRLPIAWRWVQSQHNFHNHSLGSHIRNGFHAVAVNERREAYAPVMWDCPPGWSGNMEQVWFRGNHADVGGQVGDFPDARPLSNIPLVWMLDRLSACGVPLPDDWRGRFPQDVNAPSIGNWHGWAKIFLSRRKRIIGRDMSERLHDTVADLDSPKRGFSSIVARLSSAEQ</sequence>
<proteinExistence type="predicted"/>
<dbReference type="Proteomes" id="UP001440612">
    <property type="component" value="Chromosome"/>
</dbReference>
<protein>
    <submittedName>
        <fullName evidence="2">DUF2235 domain-containing protein</fullName>
    </submittedName>
</protein>
<gene>
    <name evidence="2" type="ORF">AABB29_16620</name>
</gene>
<dbReference type="InterPro" id="IPR029058">
    <property type="entry name" value="AB_hydrolase_fold"/>
</dbReference>
<evidence type="ECO:0000313" key="3">
    <source>
        <dbReference type="Proteomes" id="UP001440612"/>
    </source>
</evidence>